<dbReference type="Proteomes" id="UP001487740">
    <property type="component" value="Unassembled WGS sequence"/>
</dbReference>
<proteinExistence type="predicted"/>
<dbReference type="Pfam" id="PF00431">
    <property type="entry name" value="CUB"/>
    <property type="match status" value="1"/>
</dbReference>
<dbReference type="GO" id="GO:0006508">
    <property type="term" value="P:proteolysis"/>
    <property type="evidence" value="ECO:0007669"/>
    <property type="project" value="InterPro"/>
</dbReference>
<dbReference type="InterPro" id="IPR001314">
    <property type="entry name" value="Peptidase_S1A"/>
</dbReference>
<sequence length="400" mass="42853">MPTKVRSVKTLVLGFLIGLATSKVEGILSDGGPHANFPLHNSGLVVPCGSTNAVTMNTVFIIISPGYPASYHPYTYCRWSFYSTTSPGGQLQIQCPLFEIESSSPCSGGAFLAVQTLDDEEGQRFCGESQPQGIISSSMTIHFWGGWRLNSNKRGCGRRGTNLRIVGGESANLHEWPWMALVLLPGGFCGGALINDRFVLTAAHCIDSTVLPNPALPPVVLGEHQRSVLDETPFTLVLRTTRAIPHEDYDGSGDTKNNDIGLLELATPVNLAKTPNIAPVCPPSANSTDTASRVTTIGWGFTSSAGEQADVLQMVELLPVALEECRQQYEEGAITENMICAADTNKDSCFDDSGGPLMAEVDGHWEIIGIVSFGPTVCAQPDYLPWISSKIGRPRTCPPA</sequence>
<protein>
    <submittedName>
        <fullName evidence="6">Uncharacterized protein</fullName>
    </submittedName>
</protein>
<feature type="domain" description="CUB" evidence="4">
    <location>
        <begin position="48"/>
        <end position="143"/>
    </location>
</feature>
<dbReference type="InterPro" id="IPR009003">
    <property type="entry name" value="Peptidase_S1_PA"/>
</dbReference>
<dbReference type="PANTHER" id="PTHR24252">
    <property type="entry name" value="ACROSIN-RELATED"/>
    <property type="match status" value="1"/>
</dbReference>
<dbReference type="SMART" id="SM00020">
    <property type="entry name" value="Tryp_SPc"/>
    <property type="match status" value="1"/>
</dbReference>
<accession>A0AAW0UQ14</accession>
<keyword evidence="3" id="KW-0732">Signal</keyword>
<dbReference type="Pfam" id="PF00089">
    <property type="entry name" value="Trypsin"/>
    <property type="match status" value="1"/>
</dbReference>
<comment type="caution">
    <text evidence="6">The sequence shown here is derived from an EMBL/GenBank/DDBJ whole genome shotgun (WGS) entry which is preliminary data.</text>
</comment>
<feature type="chain" id="PRO_5043721297" evidence="3">
    <location>
        <begin position="27"/>
        <end position="400"/>
    </location>
</feature>
<dbReference type="AlphaFoldDB" id="A0AAW0UQ14"/>
<evidence type="ECO:0000256" key="3">
    <source>
        <dbReference type="SAM" id="SignalP"/>
    </source>
</evidence>
<organism evidence="6 7">
    <name type="scientific">Scylla paramamosain</name>
    <name type="common">Mud crab</name>
    <dbReference type="NCBI Taxonomy" id="85552"/>
    <lineage>
        <taxon>Eukaryota</taxon>
        <taxon>Metazoa</taxon>
        <taxon>Ecdysozoa</taxon>
        <taxon>Arthropoda</taxon>
        <taxon>Crustacea</taxon>
        <taxon>Multicrustacea</taxon>
        <taxon>Malacostraca</taxon>
        <taxon>Eumalacostraca</taxon>
        <taxon>Eucarida</taxon>
        <taxon>Decapoda</taxon>
        <taxon>Pleocyemata</taxon>
        <taxon>Brachyura</taxon>
        <taxon>Eubrachyura</taxon>
        <taxon>Portunoidea</taxon>
        <taxon>Portunidae</taxon>
        <taxon>Portuninae</taxon>
        <taxon>Scylla</taxon>
    </lineage>
</organism>
<name>A0AAW0UQ14_SCYPA</name>
<dbReference type="PROSITE" id="PS01180">
    <property type="entry name" value="CUB"/>
    <property type="match status" value="1"/>
</dbReference>
<feature type="signal peptide" evidence="3">
    <location>
        <begin position="1"/>
        <end position="26"/>
    </location>
</feature>
<dbReference type="Gene3D" id="2.40.10.10">
    <property type="entry name" value="Trypsin-like serine proteases"/>
    <property type="match status" value="1"/>
</dbReference>
<evidence type="ECO:0000313" key="6">
    <source>
        <dbReference type="EMBL" id="KAK8400277.1"/>
    </source>
</evidence>
<reference evidence="6 7" key="1">
    <citation type="submission" date="2023-03" db="EMBL/GenBank/DDBJ databases">
        <title>High-quality genome of Scylla paramamosain provides insights in environmental adaptation.</title>
        <authorList>
            <person name="Zhang L."/>
        </authorList>
    </citation>
    <scope>NUCLEOTIDE SEQUENCE [LARGE SCALE GENOMIC DNA]</scope>
    <source>
        <strain evidence="6">LZ_2023a</strain>
        <tissue evidence="6">Muscle</tissue>
    </source>
</reference>
<dbReference type="InterPro" id="IPR035914">
    <property type="entry name" value="Sperma_CUB_dom_sf"/>
</dbReference>
<dbReference type="GO" id="GO:0004252">
    <property type="term" value="F:serine-type endopeptidase activity"/>
    <property type="evidence" value="ECO:0007669"/>
    <property type="project" value="InterPro"/>
</dbReference>
<comment type="caution">
    <text evidence="2">Lacks conserved residue(s) required for the propagation of feature annotation.</text>
</comment>
<dbReference type="FunFam" id="2.40.10.10:FF:000068">
    <property type="entry name" value="transmembrane protease serine 2"/>
    <property type="match status" value="1"/>
</dbReference>
<feature type="domain" description="Peptidase S1" evidence="5">
    <location>
        <begin position="165"/>
        <end position="392"/>
    </location>
</feature>
<dbReference type="CDD" id="cd00041">
    <property type="entry name" value="CUB"/>
    <property type="match status" value="1"/>
</dbReference>
<dbReference type="InterPro" id="IPR000859">
    <property type="entry name" value="CUB_dom"/>
</dbReference>
<dbReference type="EMBL" id="JARAKH010000010">
    <property type="protein sequence ID" value="KAK8400277.1"/>
    <property type="molecule type" value="Genomic_DNA"/>
</dbReference>
<evidence type="ECO:0000259" key="4">
    <source>
        <dbReference type="PROSITE" id="PS01180"/>
    </source>
</evidence>
<dbReference type="PANTHER" id="PTHR24252:SF7">
    <property type="entry name" value="HYALIN"/>
    <property type="match status" value="1"/>
</dbReference>
<dbReference type="CDD" id="cd00190">
    <property type="entry name" value="Tryp_SPc"/>
    <property type="match status" value="1"/>
</dbReference>
<evidence type="ECO:0000256" key="2">
    <source>
        <dbReference type="PROSITE-ProRule" id="PRU00059"/>
    </source>
</evidence>
<dbReference type="InterPro" id="IPR018114">
    <property type="entry name" value="TRYPSIN_HIS"/>
</dbReference>
<dbReference type="PRINTS" id="PR00722">
    <property type="entry name" value="CHYMOTRYPSIN"/>
</dbReference>
<dbReference type="PROSITE" id="PS00134">
    <property type="entry name" value="TRYPSIN_HIS"/>
    <property type="match status" value="1"/>
</dbReference>
<dbReference type="InterPro" id="IPR043504">
    <property type="entry name" value="Peptidase_S1_PA_chymotrypsin"/>
</dbReference>
<keyword evidence="1" id="KW-1015">Disulfide bond</keyword>
<evidence type="ECO:0000259" key="5">
    <source>
        <dbReference type="PROSITE" id="PS50240"/>
    </source>
</evidence>
<evidence type="ECO:0000313" key="7">
    <source>
        <dbReference type="Proteomes" id="UP001487740"/>
    </source>
</evidence>
<dbReference type="InterPro" id="IPR001254">
    <property type="entry name" value="Trypsin_dom"/>
</dbReference>
<dbReference type="SUPFAM" id="SSF50494">
    <property type="entry name" value="Trypsin-like serine proteases"/>
    <property type="match status" value="1"/>
</dbReference>
<gene>
    <name evidence="6" type="ORF">O3P69_003171</name>
</gene>
<dbReference type="Gene3D" id="2.60.120.290">
    <property type="entry name" value="Spermadhesin, CUB domain"/>
    <property type="match status" value="1"/>
</dbReference>
<keyword evidence="7" id="KW-1185">Reference proteome</keyword>
<dbReference type="SUPFAM" id="SSF49854">
    <property type="entry name" value="Spermadhesin, CUB domain"/>
    <property type="match status" value="1"/>
</dbReference>
<evidence type="ECO:0000256" key="1">
    <source>
        <dbReference type="ARBA" id="ARBA00023157"/>
    </source>
</evidence>
<dbReference type="PROSITE" id="PS50240">
    <property type="entry name" value="TRYPSIN_DOM"/>
    <property type="match status" value="1"/>
</dbReference>